<dbReference type="SMART" id="SM00066">
    <property type="entry name" value="GAL4"/>
    <property type="match status" value="1"/>
</dbReference>
<dbReference type="GO" id="GO:0008270">
    <property type="term" value="F:zinc ion binding"/>
    <property type="evidence" value="ECO:0007669"/>
    <property type="project" value="InterPro"/>
</dbReference>
<dbReference type="EMBL" id="JAFJYH010000300">
    <property type="protein sequence ID" value="KAG4413703.1"/>
    <property type="molecule type" value="Genomic_DNA"/>
</dbReference>
<dbReference type="PANTHER" id="PTHR38111">
    <property type="entry name" value="ZN(2)-C6 FUNGAL-TYPE DOMAIN-CONTAINING PROTEIN-RELATED"/>
    <property type="match status" value="1"/>
</dbReference>
<evidence type="ECO:0000313" key="4">
    <source>
        <dbReference type="Proteomes" id="UP000664132"/>
    </source>
</evidence>
<dbReference type="PANTHER" id="PTHR38111:SF2">
    <property type="entry name" value="FINGER DOMAIN PROTEIN, PUTATIVE (AFU_ORTHOLOGUE AFUA_1G01560)-RELATED"/>
    <property type="match status" value="1"/>
</dbReference>
<gene>
    <name evidence="3" type="ORF">IFR04_013172</name>
</gene>
<dbReference type="SUPFAM" id="SSF57701">
    <property type="entry name" value="Zn2/Cys6 DNA-binding domain"/>
    <property type="match status" value="1"/>
</dbReference>
<dbReference type="GO" id="GO:0000981">
    <property type="term" value="F:DNA-binding transcription factor activity, RNA polymerase II-specific"/>
    <property type="evidence" value="ECO:0007669"/>
    <property type="project" value="InterPro"/>
</dbReference>
<proteinExistence type="predicted"/>
<evidence type="ECO:0000259" key="2">
    <source>
        <dbReference type="PROSITE" id="PS50048"/>
    </source>
</evidence>
<dbReference type="OrthoDB" id="3525185at2759"/>
<keyword evidence="4" id="KW-1185">Reference proteome</keyword>
<reference evidence="3" key="1">
    <citation type="submission" date="2021-02" db="EMBL/GenBank/DDBJ databases">
        <title>Genome sequence Cadophora malorum strain M34.</title>
        <authorList>
            <person name="Stefanovic E."/>
            <person name="Vu D."/>
            <person name="Scully C."/>
            <person name="Dijksterhuis J."/>
            <person name="Roader J."/>
            <person name="Houbraken J."/>
        </authorList>
    </citation>
    <scope>NUCLEOTIDE SEQUENCE</scope>
    <source>
        <strain evidence="3">M34</strain>
    </source>
</reference>
<dbReference type="PROSITE" id="PS00463">
    <property type="entry name" value="ZN2_CY6_FUNGAL_1"/>
    <property type="match status" value="1"/>
</dbReference>
<dbReference type="AlphaFoldDB" id="A0A8H7T7J1"/>
<accession>A0A8H7T7J1</accession>
<comment type="caution">
    <text evidence="3">The sequence shown here is derived from an EMBL/GenBank/DDBJ whole genome shotgun (WGS) entry which is preliminary data.</text>
</comment>
<dbReference type="PROSITE" id="PS50048">
    <property type="entry name" value="ZN2_CY6_FUNGAL_2"/>
    <property type="match status" value="1"/>
</dbReference>
<organism evidence="3 4">
    <name type="scientific">Cadophora malorum</name>
    <dbReference type="NCBI Taxonomy" id="108018"/>
    <lineage>
        <taxon>Eukaryota</taxon>
        <taxon>Fungi</taxon>
        <taxon>Dikarya</taxon>
        <taxon>Ascomycota</taxon>
        <taxon>Pezizomycotina</taxon>
        <taxon>Leotiomycetes</taxon>
        <taxon>Helotiales</taxon>
        <taxon>Ploettnerulaceae</taxon>
        <taxon>Cadophora</taxon>
    </lineage>
</organism>
<evidence type="ECO:0000256" key="1">
    <source>
        <dbReference type="ARBA" id="ARBA00023242"/>
    </source>
</evidence>
<dbReference type="Gene3D" id="4.10.240.10">
    <property type="entry name" value="Zn(2)-C6 fungal-type DNA-binding domain"/>
    <property type="match status" value="1"/>
</dbReference>
<dbReference type="InterPro" id="IPR053178">
    <property type="entry name" value="Osmoadaptation_assoc"/>
</dbReference>
<evidence type="ECO:0000313" key="3">
    <source>
        <dbReference type="EMBL" id="KAG4413703.1"/>
    </source>
</evidence>
<keyword evidence="1" id="KW-0539">Nucleus</keyword>
<protein>
    <recommendedName>
        <fullName evidence="2">Zn(2)-C6 fungal-type domain-containing protein</fullName>
    </recommendedName>
</protein>
<name>A0A8H7T7J1_9HELO</name>
<dbReference type="Pfam" id="PF00172">
    <property type="entry name" value="Zn_clus"/>
    <property type="match status" value="1"/>
</dbReference>
<feature type="domain" description="Zn(2)-C6 fungal-type" evidence="2">
    <location>
        <begin position="10"/>
        <end position="38"/>
    </location>
</feature>
<dbReference type="InterPro" id="IPR036864">
    <property type="entry name" value="Zn2-C6_fun-type_DNA-bd_sf"/>
</dbReference>
<dbReference type="Proteomes" id="UP000664132">
    <property type="component" value="Unassembled WGS sequence"/>
</dbReference>
<dbReference type="CDD" id="cd00067">
    <property type="entry name" value="GAL4"/>
    <property type="match status" value="1"/>
</dbReference>
<dbReference type="InterPro" id="IPR001138">
    <property type="entry name" value="Zn2Cys6_DnaBD"/>
</dbReference>
<sequence length="528" mass="59501">MGSNGKRPGACHTCRRRRVKCDLVEPACERCTKTKIQCEGYAKKAGLKFVDEKQKAEKRVQIKREAYLQAIQAEDARDKAKQHHANTLEGQILEGAGAEQQLPKANKVIVATRTSKLKDHDNEVGTELSIAGFQDEIHMSFLLSKLFVGARMFMPWMLKGCKWSEDCTTTQTIKALGGIYFGRMHHRKQSLDSGFQCYSKALRLLSKDLVSKRAWELPSLTNVLSLTVFEIMASPTGNGFLQHEGGIARLIQSSTPERFQSVPELDVFESARLAIAFGCADLRIRCFLEDPKWKTIPWLKHPEARDLRSLIYDRFCDFPGILQDLEAFRVGNLQDPADVERLYQTIYNQLQQLYEWRAQWESQNGSCCFSRASQDSRSPFSQALHFQNLQQAAGLAHYNTVLLILLRAGRMLKGPDFSSTISSESIRVARRNPDLLLPQDSKTLHGVASEILRSVEYGLSEPHTSGGCFQLLFPLRGTLEVYKPGCPERVYLIKTFSDIADKGGFEMSRGLTPAGLCGRMIEDEHLDT</sequence>